<reference evidence="3 4" key="1">
    <citation type="submission" date="2019-03" db="EMBL/GenBank/DDBJ databases">
        <authorList>
            <person name="Zhang S."/>
        </authorList>
    </citation>
    <scope>NUCLEOTIDE SEQUENCE [LARGE SCALE GENOMIC DNA]</scope>
    <source>
        <strain evidence="3 4">S4J41</strain>
    </source>
</reference>
<organism evidence="3 4">
    <name type="scientific">Antarcticimicrobium sediminis</name>
    <dbReference type="NCBI Taxonomy" id="2546227"/>
    <lineage>
        <taxon>Bacteria</taxon>
        <taxon>Pseudomonadati</taxon>
        <taxon>Pseudomonadota</taxon>
        <taxon>Alphaproteobacteria</taxon>
        <taxon>Rhodobacterales</taxon>
        <taxon>Paracoccaceae</taxon>
        <taxon>Antarcticimicrobium</taxon>
    </lineage>
</organism>
<feature type="region of interest" description="Disordered" evidence="1">
    <location>
        <begin position="145"/>
        <end position="164"/>
    </location>
</feature>
<dbReference type="InterPro" id="IPR036388">
    <property type="entry name" value="WH-like_DNA-bd_sf"/>
</dbReference>
<dbReference type="PANTHER" id="PTHR33164">
    <property type="entry name" value="TRANSCRIPTIONAL REGULATOR, MARR FAMILY"/>
    <property type="match status" value="1"/>
</dbReference>
<gene>
    <name evidence="3" type="ORF">E1B25_19190</name>
</gene>
<dbReference type="SMART" id="SM00347">
    <property type="entry name" value="HTH_MARR"/>
    <property type="match status" value="1"/>
</dbReference>
<evidence type="ECO:0000313" key="4">
    <source>
        <dbReference type="Proteomes" id="UP000294662"/>
    </source>
</evidence>
<dbReference type="SUPFAM" id="SSF46785">
    <property type="entry name" value="Winged helix' DNA-binding domain"/>
    <property type="match status" value="1"/>
</dbReference>
<dbReference type="AlphaFoldDB" id="A0A4R5EJW8"/>
<dbReference type="PANTHER" id="PTHR33164:SF95">
    <property type="entry name" value="TRANSCRIPTIONAL REGULATOR"/>
    <property type="match status" value="1"/>
</dbReference>
<accession>A0A4R5EJW8</accession>
<dbReference type="PRINTS" id="PR00598">
    <property type="entry name" value="HTHMARR"/>
</dbReference>
<proteinExistence type="predicted"/>
<feature type="domain" description="HTH marR-type" evidence="2">
    <location>
        <begin position="1"/>
        <end position="140"/>
    </location>
</feature>
<evidence type="ECO:0000259" key="2">
    <source>
        <dbReference type="PROSITE" id="PS50995"/>
    </source>
</evidence>
<keyword evidence="4" id="KW-1185">Reference proteome</keyword>
<dbReference type="Gene3D" id="1.10.10.10">
    <property type="entry name" value="Winged helix-like DNA-binding domain superfamily/Winged helix DNA-binding domain"/>
    <property type="match status" value="1"/>
</dbReference>
<dbReference type="Proteomes" id="UP000294662">
    <property type="component" value="Unassembled WGS sequence"/>
</dbReference>
<protein>
    <submittedName>
        <fullName evidence="3">MarR family transcriptional regulator</fullName>
    </submittedName>
</protein>
<dbReference type="RefSeq" id="WP_132831202.1">
    <property type="nucleotide sequence ID" value="NZ_SMFP01000018.1"/>
</dbReference>
<dbReference type="OrthoDB" id="7349109at2"/>
<sequence>MYEIDDLPNKPGHLIRLAHQKAISVFSDATQNFNITAVQHVIMVALNRFPDIDLSNLAQIVGLDRSTTGNVAARLSDRGLVKIKTSEADRRAKIIRLSNTGETLLAAMSPSVKLSQERLLEALTEPERESFFRILQKLTGKAYPKERNTEHFSETDPSGKPATRAHIDRTDEKIAAALWSYVSDIPSRAAIFPRLVTPETDVLTRLLGGFLDIREEVLRMVREENRNRFVFVLAFTAPGVADHPVALGMKHAWMGLVREIFTEIKNPAASLSVLTWAPPVRQSRKTFNTPSSLSQKSFSGLGELTRYFLFDTVEIPGLTIVDNVVNLPPRGTC</sequence>
<evidence type="ECO:0000256" key="1">
    <source>
        <dbReference type="SAM" id="MobiDB-lite"/>
    </source>
</evidence>
<dbReference type="InterPro" id="IPR036390">
    <property type="entry name" value="WH_DNA-bd_sf"/>
</dbReference>
<dbReference type="GO" id="GO:0006950">
    <property type="term" value="P:response to stress"/>
    <property type="evidence" value="ECO:0007669"/>
    <property type="project" value="TreeGrafter"/>
</dbReference>
<dbReference type="InterPro" id="IPR000835">
    <property type="entry name" value="HTH_MarR-typ"/>
</dbReference>
<evidence type="ECO:0000313" key="3">
    <source>
        <dbReference type="EMBL" id="TDE34660.1"/>
    </source>
</evidence>
<dbReference type="GO" id="GO:0003700">
    <property type="term" value="F:DNA-binding transcription factor activity"/>
    <property type="evidence" value="ECO:0007669"/>
    <property type="project" value="InterPro"/>
</dbReference>
<comment type="caution">
    <text evidence="3">The sequence shown here is derived from an EMBL/GenBank/DDBJ whole genome shotgun (WGS) entry which is preliminary data.</text>
</comment>
<dbReference type="PROSITE" id="PS50995">
    <property type="entry name" value="HTH_MARR_2"/>
    <property type="match status" value="1"/>
</dbReference>
<name>A0A4R5EJW8_9RHOB</name>
<dbReference type="InterPro" id="IPR039422">
    <property type="entry name" value="MarR/SlyA-like"/>
</dbReference>
<dbReference type="Pfam" id="PF12802">
    <property type="entry name" value="MarR_2"/>
    <property type="match status" value="1"/>
</dbReference>
<dbReference type="EMBL" id="SMFP01000018">
    <property type="protein sequence ID" value="TDE34660.1"/>
    <property type="molecule type" value="Genomic_DNA"/>
</dbReference>
<feature type="compositionally biased region" description="Basic and acidic residues" evidence="1">
    <location>
        <begin position="145"/>
        <end position="154"/>
    </location>
</feature>